<dbReference type="Gene3D" id="2.40.128.110">
    <property type="entry name" value="Lipid/polyisoprenoid-binding, YceI-like"/>
    <property type="match status" value="1"/>
</dbReference>
<dbReference type="PROSITE" id="PS51257">
    <property type="entry name" value="PROKAR_LIPOPROTEIN"/>
    <property type="match status" value="1"/>
</dbReference>
<protein>
    <submittedName>
        <fullName evidence="2">YceI family protein</fullName>
    </submittedName>
</protein>
<organism evidence="2 3">
    <name type="scientific">Mesonia profundi</name>
    <dbReference type="NCBI Taxonomy" id="3070998"/>
    <lineage>
        <taxon>Bacteria</taxon>
        <taxon>Pseudomonadati</taxon>
        <taxon>Bacteroidota</taxon>
        <taxon>Flavobacteriia</taxon>
        <taxon>Flavobacteriales</taxon>
        <taxon>Flavobacteriaceae</taxon>
        <taxon>Mesonia</taxon>
    </lineage>
</organism>
<gene>
    <name evidence="2" type="ORF">RBU60_05790</name>
</gene>
<dbReference type="InterPro" id="IPR007372">
    <property type="entry name" value="Lipid/polyisoprenoid-bd_YceI"/>
</dbReference>
<dbReference type="InterPro" id="IPR036761">
    <property type="entry name" value="TTHA0802/YceI-like_sf"/>
</dbReference>
<sequence length="225" mass="24862">MKKVFLNAMLVAFIGITSVSCKNEPKNETKANDAEAAAVATEEAQVFMIDANNSKIEWKGAKPAGEHHGTVMVKDGKFSTMGEELESGNITLDMTSITVNDLEGDDKASLEAHLKGTAEGKEDHFFNVAEHPEAKFEITKVVEKEGKIWLSGNLTMKGTSKNVDIPVSYSMEDDGNKLVLKSEPFTIDRTQWKVNYGSKSVFDDLKDKYVNDEIEITFMVEAKKS</sequence>
<dbReference type="SUPFAM" id="SSF101874">
    <property type="entry name" value="YceI-like"/>
    <property type="match status" value="1"/>
</dbReference>
<feature type="domain" description="Lipid/polyisoprenoid-binding YceI-like" evidence="1">
    <location>
        <begin position="46"/>
        <end position="223"/>
    </location>
</feature>
<evidence type="ECO:0000259" key="1">
    <source>
        <dbReference type="SMART" id="SM00867"/>
    </source>
</evidence>
<comment type="caution">
    <text evidence="2">The sequence shown here is derived from an EMBL/GenBank/DDBJ whole genome shotgun (WGS) entry which is preliminary data.</text>
</comment>
<proteinExistence type="predicted"/>
<dbReference type="Pfam" id="PF04264">
    <property type="entry name" value="YceI"/>
    <property type="match status" value="1"/>
</dbReference>
<reference evidence="2 3" key="1">
    <citation type="submission" date="2023-08" db="EMBL/GenBank/DDBJ databases">
        <title>Mesonia sp. MT50, isolated from deep-sea sediment of the Mariana Trench.</title>
        <authorList>
            <person name="Fu H."/>
        </authorList>
    </citation>
    <scope>NUCLEOTIDE SEQUENCE [LARGE SCALE GENOMIC DNA]</scope>
    <source>
        <strain evidence="2 3">MT50</strain>
    </source>
</reference>
<dbReference type="PANTHER" id="PTHR34406:SF1">
    <property type="entry name" value="PROTEIN YCEI"/>
    <property type="match status" value="1"/>
</dbReference>
<dbReference type="RefSeq" id="WP_308863765.1">
    <property type="nucleotide sequence ID" value="NZ_JAVHUL010000011.1"/>
</dbReference>
<name>A0ABU1A337_9FLAO</name>
<keyword evidence="3" id="KW-1185">Reference proteome</keyword>
<evidence type="ECO:0000313" key="2">
    <source>
        <dbReference type="EMBL" id="MDQ7917081.1"/>
    </source>
</evidence>
<dbReference type="Proteomes" id="UP001230915">
    <property type="component" value="Unassembled WGS sequence"/>
</dbReference>
<dbReference type="SMART" id="SM00867">
    <property type="entry name" value="YceI"/>
    <property type="match status" value="1"/>
</dbReference>
<accession>A0ABU1A337</accession>
<dbReference type="PANTHER" id="PTHR34406">
    <property type="entry name" value="PROTEIN YCEI"/>
    <property type="match status" value="1"/>
</dbReference>
<dbReference type="EMBL" id="JAVHUL010000011">
    <property type="protein sequence ID" value="MDQ7917081.1"/>
    <property type="molecule type" value="Genomic_DNA"/>
</dbReference>
<evidence type="ECO:0000313" key="3">
    <source>
        <dbReference type="Proteomes" id="UP001230915"/>
    </source>
</evidence>